<dbReference type="SUPFAM" id="SSF52540">
    <property type="entry name" value="P-loop containing nucleoside triphosphate hydrolases"/>
    <property type="match status" value="2"/>
</dbReference>
<dbReference type="EMBL" id="DYVR01000091">
    <property type="protein sequence ID" value="HJF84691.1"/>
    <property type="molecule type" value="Genomic_DNA"/>
</dbReference>
<dbReference type="GO" id="GO:0016887">
    <property type="term" value="F:ATP hydrolysis activity"/>
    <property type="evidence" value="ECO:0007669"/>
    <property type="project" value="InterPro"/>
</dbReference>
<feature type="coiled-coil region" evidence="4">
    <location>
        <begin position="346"/>
        <end position="414"/>
    </location>
</feature>
<evidence type="ECO:0000259" key="5">
    <source>
        <dbReference type="Pfam" id="PF13476"/>
    </source>
</evidence>
<gene>
    <name evidence="6" type="ORF">K8V65_03400</name>
</gene>
<keyword evidence="4" id="KW-0175">Coiled coil</keyword>
<dbReference type="RefSeq" id="WP_304154760.1">
    <property type="nucleotide sequence ID" value="NZ_CASFWR010000033.1"/>
</dbReference>
<organism evidence="6 7">
    <name type="scientific">Megamonas hypermegale</name>
    <dbReference type="NCBI Taxonomy" id="158847"/>
    <lineage>
        <taxon>Bacteria</taxon>
        <taxon>Bacillati</taxon>
        <taxon>Bacillota</taxon>
        <taxon>Negativicutes</taxon>
        <taxon>Selenomonadales</taxon>
        <taxon>Selenomonadaceae</taxon>
        <taxon>Megamonas</taxon>
    </lineage>
</organism>
<dbReference type="PANTHER" id="PTHR32114">
    <property type="entry name" value="ABC TRANSPORTER ABCH.3"/>
    <property type="match status" value="1"/>
</dbReference>
<feature type="coiled-coil region" evidence="4">
    <location>
        <begin position="488"/>
        <end position="515"/>
    </location>
</feature>
<evidence type="ECO:0000256" key="4">
    <source>
        <dbReference type="SAM" id="Coils"/>
    </source>
</evidence>
<dbReference type="Pfam" id="PF13558">
    <property type="entry name" value="SbcC_Walker_B"/>
    <property type="match status" value="1"/>
</dbReference>
<evidence type="ECO:0000313" key="6">
    <source>
        <dbReference type="EMBL" id="HJF84691.1"/>
    </source>
</evidence>
<dbReference type="Pfam" id="PF13476">
    <property type="entry name" value="AAA_23"/>
    <property type="match status" value="1"/>
</dbReference>
<evidence type="ECO:0000256" key="2">
    <source>
        <dbReference type="ARBA" id="ARBA00011322"/>
    </source>
</evidence>
<dbReference type="InterPro" id="IPR027417">
    <property type="entry name" value="P-loop_NTPase"/>
</dbReference>
<reference evidence="6" key="2">
    <citation type="submission" date="2021-09" db="EMBL/GenBank/DDBJ databases">
        <authorList>
            <person name="Gilroy R."/>
        </authorList>
    </citation>
    <scope>NUCLEOTIDE SEQUENCE</scope>
    <source>
        <strain evidence="6">7318</strain>
    </source>
</reference>
<dbReference type="GO" id="GO:0006302">
    <property type="term" value="P:double-strand break repair"/>
    <property type="evidence" value="ECO:0007669"/>
    <property type="project" value="InterPro"/>
</dbReference>
<comment type="caution">
    <text evidence="6">The sequence shown here is derived from an EMBL/GenBank/DDBJ whole genome shotgun (WGS) entry which is preliminary data.</text>
</comment>
<dbReference type="Proteomes" id="UP000780768">
    <property type="component" value="Unassembled WGS sequence"/>
</dbReference>
<comment type="similarity">
    <text evidence="1">Belongs to the SMC family. SbcC subfamily.</text>
</comment>
<reference evidence="6" key="1">
    <citation type="journal article" date="2021" name="PeerJ">
        <title>Extensive microbial diversity within the chicken gut microbiome revealed by metagenomics and culture.</title>
        <authorList>
            <person name="Gilroy R."/>
            <person name="Ravi A."/>
            <person name="Getino M."/>
            <person name="Pursley I."/>
            <person name="Horton D.L."/>
            <person name="Alikhan N.F."/>
            <person name="Baker D."/>
            <person name="Gharbi K."/>
            <person name="Hall N."/>
            <person name="Watson M."/>
            <person name="Adriaenssens E.M."/>
            <person name="Foster-Nyarko E."/>
            <person name="Jarju S."/>
            <person name="Secka A."/>
            <person name="Antonio M."/>
            <person name="Oren A."/>
            <person name="Chaudhuri R.R."/>
            <person name="La Ragione R."/>
            <person name="Hildebrand F."/>
            <person name="Pallen M.J."/>
        </authorList>
    </citation>
    <scope>NUCLEOTIDE SEQUENCE</scope>
    <source>
        <strain evidence="6">7318</strain>
    </source>
</reference>
<evidence type="ECO:0000313" key="7">
    <source>
        <dbReference type="Proteomes" id="UP000780768"/>
    </source>
</evidence>
<dbReference type="InterPro" id="IPR038729">
    <property type="entry name" value="Rad50/SbcC_AAA"/>
</dbReference>
<feature type="coiled-coil region" evidence="4">
    <location>
        <begin position="239"/>
        <end position="283"/>
    </location>
</feature>
<evidence type="ECO:0000256" key="1">
    <source>
        <dbReference type="ARBA" id="ARBA00006930"/>
    </source>
</evidence>
<protein>
    <recommendedName>
        <fullName evidence="3">Nuclease SbcCD subunit C</fullName>
    </recommendedName>
</protein>
<accession>A0A921L937</accession>
<sequence>MRPLQLTISAFGPYAGTCQLDLSQLGEKGLYLITGDTGAGKTTIFDAITFALYGQTSGNFRSADMLRSKYADSATPTYVEMVFAYNHKEYTIRRNPEYLRPAKKGEGFVKEKANATFILPDNKQPVTGIKDVNSAVIELIGLDANQFTQIAMIAQGEFLRLIYATTKERSEIFRRIFNTKPYQILQDKLKEKFNALKKDFLLINNSINQYIENITLPETTDKTAAILPAEYPQKLEQMIENDRQILAETEAALKNREDELFKLNETLNEHKRQEKLLQEQQKIQKFLHDNQDSLADWEKIYLERQTDYEKNTPKLAVKIAQITAELPNYARITKLQTIQQKQQQSLQTKKRLLTDTQKQLTALEENILNITAKLNALNNISAQMEKTKSALEKLQQKQDKLDKLNSDLALYQQYRREYSRRKKAFNDETAAHIQLSQTCNQQYYAFLAEQAGILADSLKPDTPCPVCGSLHHPRPAQKSSHAPTQIELEQTKQQLDKMTQKLNKLSSELGEIAGKGQNMNTEILRQAQQLFRTEDKTLLNALLTKEQTTLQADKSLLTEKLHQQTEQLQQKEQLTQISEQTTAMQKKLQNTQLELTRFITQAEADTKHTVKEIADLKQSLLFDDEQTAQNQLQIYRQKQTTLKENMLQAQNKWETLQKKITEYKASLRSIQQQISPQKQNAAELSSMQQQLQQEKNQLNQKTQTLHTRISTNSQTRQKLIKQLDKLSACEKLYTNMKALYDTATGSVSGKERIMLETYVQMHYFDRIIIRANTRLMLMSQGQYELKRCENSEQLRFQTGLELDVIDHYNGTVRSVKTLSGGEAFKASLSLALGLADEIQSFAGGIHLDTMFIDEGFGSLDSDSLMQSIKVLNGLTEQTKLIGIISHVNELKEKIDRQIQITKKNEQGSTAQILI</sequence>
<name>A0A921L937_9FIRM</name>
<dbReference type="PANTHER" id="PTHR32114:SF2">
    <property type="entry name" value="ABC TRANSPORTER ABCH.3"/>
    <property type="match status" value="1"/>
</dbReference>
<dbReference type="AlphaFoldDB" id="A0A921L937"/>
<feature type="coiled-coil region" evidence="4">
    <location>
        <begin position="677"/>
        <end position="708"/>
    </location>
</feature>
<proteinExistence type="inferred from homology"/>
<feature type="domain" description="Rad50/SbcC-type AAA" evidence="5">
    <location>
        <begin position="5"/>
        <end position="214"/>
    </location>
</feature>
<comment type="subunit">
    <text evidence="2">Heterodimer of SbcC and SbcD.</text>
</comment>
<dbReference type="Gene3D" id="3.40.50.300">
    <property type="entry name" value="P-loop containing nucleotide triphosphate hydrolases"/>
    <property type="match status" value="2"/>
</dbReference>
<evidence type="ECO:0000256" key="3">
    <source>
        <dbReference type="ARBA" id="ARBA00013368"/>
    </source>
</evidence>